<evidence type="ECO:0000313" key="2">
    <source>
        <dbReference type="Proteomes" id="UP001165960"/>
    </source>
</evidence>
<gene>
    <name evidence="1" type="ORF">DSO57_1027624</name>
</gene>
<name>A0ACC2TNW3_9FUNG</name>
<accession>A0ACC2TNW3</accession>
<sequence length="100" mass="10876">MGRQEVVSGWYGNALDAYHSTGSREGLLLFQVEGRQRHLGMPPSFFHAPQSDVFDVRGGGFRVIGSDSIDIISLCTVLFLGMAVVIVVTAVVFVVWYGQG</sequence>
<dbReference type="Proteomes" id="UP001165960">
    <property type="component" value="Unassembled WGS sequence"/>
</dbReference>
<dbReference type="EMBL" id="QTSX02002299">
    <property type="protein sequence ID" value="KAJ9076297.1"/>
    <property type="molecule type" value="Genomic_DNA"/>
</dbReference>
<proteinExistence type="predicted"/>
<protein>
    <submittedName>
        <fullName evidence="1">Uncharacterized protein</fullName>
    </submittedName>
</protein>
<comment type="caution">
    <text evidence="1">The sequence shown here is derived from an EMBL/GenBank/DDBJ whole genome shotgun (WGS) entry which is preliminary data.</text>
</comment>
<reference evidence="1" key="1">
    <citation type="submission" date="2022-04" db="EMBL/GenBank/DDBJ databases">
        <title>Genome of the entomopathogenic fungus Entomophthora muscae.</title>
        <authorList>
            <person name="Elya C."/>
            <person name="Lovett B.R."/>
            <person name="Lee E."/>
            <person name="Macias A.M."/>
            <person name="Hajek A.E."/>
            <person name="De Bivort B.L."/>
            <person name="Kasson M.T."/>
            <person name="De Fine Licht H.H."/>
            <person name="Stajich J.E."/>
        </authorList>
    </citation>
    <scope>NUCLEOTIDE SEQUENCE</scope>
    <source>
        <strain evidence="1">Berkeley</strain>
    </source>
</reference>
<keyword evidence="2" id="KW-1185">Reference proteome</keyword>
<organism evidence="1 2">
    <name type="scientific">Entomophthora muscae</name>
    <dbReference type="NCBI Taxonomy" id="34485"/>
    <lineage>
        <taxon>Eukaryota</taxon>
        <taxon>Fungi</taxon>
        <taxon>Fungi incertae sedis</taxon>
        <taxon>Zoopagomycota</taxon>
        <taxon>Entomophthoromycotina</taxon>
        <taxon>Entomophthoromycetes</taxon>
        <taxon>Entomophthorales</taxon>
        <taxon>Entomophthoraceae</taxon>
        <taxon>Entomophthora</taxon>
    </lineage>
</organism>
<evidence type="ECO:0000313" key="1">
    <source>
        <dbReference type="EMBL" id="KAJ9076297.1"/>
    </source>
</evidence>